<dbReference type="PANTHER" id="PTHR46268:SF6">
    <property type="entry name" value="UNIVERSAL STRESS PROTEIN UP12"/>
    <property type="match status" value="1"/>
</dbReference>
<evidence type="ECO:0000259" key="2">
    <source>
        <dbReference type="Pfam" id="PF00582"/>
    </source>
</evidence>
<comment type="similarity">
    <text evidence="1">Belongs to the universal stress protein A family.</text>
</comment>
<dbReference type="RefSeq" id="WP_019387593.1">
    <property type="nucleotide sequence ID" value="NZ_ALIH01000006.1"/>
</dbReference>
<keyword evidence="4" id="KW-1185">Reference proteome</keyword>
<name>A0A1M6BYQ2_9FLAO</name>
<dbReference type="SUPFAM" id="SSF52402">
    <property type="entry name" value="Adenine nucleotide alpha hydrolases-like"/>
    <property type="match status" value="2"/>
</dbReference>
<dbReference type="Pfam" id="PF00582">
    <property type="entry name" value="Usp"/>
    <property type="match status" value="1"/>
</dbReference>
<organism evidence="3 4">
    <name type="scientific">Algibacter luteus</name>
    <dbReference type="NCBI Taxonomy" id="1178825"/>
    <lineage>
        <taxon>Bacteria</taxon>
        <taxon>Pseudomonadati</taxon>
        <taxon>Bacteroidota</taxon>
        <taxon>Flavobacteriia</taxon>
        <taxon>Flavobacteriales</taxon>
        <taxon>Flavobacteriaceae</taxon>
        <taxon>Algibacter</taxon>
    </lineage>
</organism>
<dbReference type="InterPro" id="IPR006015">
    <property type="entry name" value="Universal_stress_UspA"/>
</dbReference>
<evidence type="ECO:0000256" key="1">
    <source>
        <dbReference type="ARBA" id="ARBA00008791"/>
    </source>
</evidence>
<gene>
    <name evidence="3" type="ORF">SAMN05216261_0976</name>
</gene>
<protein>
    <submittedName>
        <fullName evidence="3">Nucleotide-binding universal stress protein, UspA family</fullName>
    </submittedName>
</protein>
<dbReference type="Proteomes" id="UP000184396">
    <property type="component" value="Unassembled WGS sequence"/>
</dbReference>
<reference evidence="3 4" key="1">
    <citation type="submission" date="2016-11" db="EMBL/GenBank/DDBJ databases">
        <authorList>
            <person name="Jaros S."/>
            <person name="Januszkiewicz K."/>
            <person name="Wedrychowicz H."/>
        </authorList>
    </citation>
    <scope>NUCLEOTIDE SEQUENCE [LARGE SCALE GENOMIC DNA]</scope>
    <source>
        <strain evidence="3 4">CGMCC 1.12213</strain>
    </source>
</reference>
<proteinExistence type="inferred from homology"/>
<feature type="domain" description="UspA" evidence="2">
    <location>
        <begin position="1"/>
        <end position="147"/>
    </location>
</feature>
<dbReference type="PRINTS" id="PR01438">
    <property type="entry name" value="UNVRSLSTRESS"/>
</dbReference>
<dbReference type="CDD" id="cd00293">
    <property type="entry name" value="USP-like"/>
    <property type="match status" value="1"/>
</dbReference>
<dbReference type="PANTHER" id="PTHR46268">
    <property type="entry name" value="STRESS RESPONSE PROTEIN NHAX"/>
    <property type="match status" value="1"/>
</dbReference>
<dbReference type="AlphaFoldDB" id="A0A1M6BYQ2"/>
<dbReference type="InterPro" id="IPR006016">
    <property type="entry name" value="UspA"/>
</dbReference>
<accession>A0A1M6BYQ2</accession>
<evidence type="ECO:0000313" key="4">
    <source>
        <dbReference type="Proteomes" id="UP000184396"/>
    </source>
</evidence>
<dbReference type="Gene3D" id="3.40.50.12370">
    <property type="match status" value="1"/>
</dbReference>
<sequence>MKNILIPTDFSSNSWNAIEYALNFFEGKSCNFYLLHVNTVTSGYVVEDAGYALTKDIIDDTLIKPSKIQLNNLLKRISDSSLKGNHRFFKITDYNFFIESIRKHVEEKKIDLIVIGTKGATGLKKLIIGSNAASVITRVHCTTLVVPENAKFVKPKEIAFPTDFSAFYSSELLRPFQDILELVNASIRLLHINKRDYVLNADQKKNKDYLDDYFNHYKHSFHFLTNKDIEAAIQCFVESRDIDLIVMVAKNLNYFQRILFHPLVEEITYHTDIPFLVLHE</sequence>
<dbReference type="OrthoDB" id="9788959at2"/>
<evidence type="ECO:0000313" key="3">
    <source>
        <dbReference type="EMBL" id="SHI53906.1"/>
    </source>
</evidence>
<dbReference type="EMBL" id="FQYK01000002">
    <property type="protein sequence ID" value="SHI53906.1"/>
    <property type="molecule type" value="Genomic_DNA"/>
</dbReference>
<dbReference type="STRING" id="1178825.SAMN05216261_0976"/>
<dbReference type="eggNOG" id="COG0589">
    <property type="taxonomic scope" value="Bacteria"/>
</dbReference>